<reference evidence="2" key="1">
    <citation type="submission" date="2021-03" db="EMBL/GenBank/DDBJ databases">
        <title>Draft genome sequence of rust myrtle Austropuccinia psidii MF-1, a brazilian biotype.</title>
        <authorList>
            <person name="Quecine M.C."/>
            <person name="Pachon D.M.R."/>
            <person name="Bonatelli M.L."/>
            <person name="Correr F.H."/>
            <person name="Franceschini L.M."/>
            <person name="Leite T.F."/>
            <person name="Margarido G.R.A."/>
            <person name="Almeida C.A."/>
            <person name="Ferrarezi J.A."/>
            <person name="Labate C.A."/>
        </authorList>
    </citation>
    <scope>NUCLEOTIDE SEQUENCE</scope>
    <source>
        <strain evidence="2">MF-1</strain>
    </source>
</reference>
<feature type="region of interest" description="Disordered" evidence="1">
    <location>
        <begin position="77"/>
        <end position="137"/>
    </location>
</feature>
<keyword evidence="3" id="KW-1185">Reference proteome</keyword>
<sequence>MDNKRLNLASHWEELGESCQKICLKEIEFRDLMVITKGCNPTRQFRLLEVRANRIRENQANIQAIEEQLTQIGHTQIPSASQGVHQTSSVVASNHSGTKRSVAKSHYSSQSQGVSRRRQGYKGKNKTTFNQRKRESDPMIQKLLDFVEEVHKNQK</sequence>
<gene>
    <name evidence="2" type="ORF">O181_058318</name>
</gene>
<accession>A0A9Q3HVD3</accession>
<proteinExistence type="predicted"/>
<evidence type="ECO:0000313" key="3">
    <source>
        <dbReference type="Proteomes" id="UP000765509"/>
    </source>
</evidence>
<name>A0A9Q3HVD3_9BASI</name>
<feature type="compositionally biased region" description="Basic residues" evidence="1">
    <location>
        <begin position="115"/>
        <end position="125"/>
    </location>
</feature>
<feature type="compositionally biased region" description="Polar residues" evidence="1">
    <location>
        <begin position="77"/>
        <end position="96"/>
    </location>
</feature>
<organism evidence="2 3">
    <name type="scientific">Austropuccinia psidii MF-1</name>
    <dbReference type="NCBI Taxonomy" id="1389203"/>
    <lineage>
        <taxon>Eukaryota</taxon>
        <taxon>Fungi</taxon>
        <taxon>Dikarya</taxon>
        <taxon>Basidiomycota</taxon>
        <taxon>Pucciniomycotina</taxon>
        <taxon>Pucciniomycetes</taxon>
        <taxon>Pucciniales</taxon>
        <taxon>Sphaerophragmiaceae</taxon>
        <taxon>Austropuccinia</taxon>
    </lineage>
</organism>
<dbReference type="Proteomes" id="UP000765509">
    <property type="component" value="Unassembled WGS sequence"/>
</dbReference>
<evidence type="ECO:0000313" key="2">
    <source>
        <dbReference type="EMBL" id="MBW0518603.1"/>
    </source>
</evidence>
<evidence type="ECO:0000256" key="1">
    <source>
        <dbReference type="SAM" id="MobiDB-lite"/>
    </source>
</evidence>
<dbReference type="AlphaFoldDB" id="A0A9Q3HVD3"/>
<protein>
    <submittedName>
        <fullName evidence="2">Uncharacterized protein</fullName>
    </submittedName>
</protein>
<comment type="caution">
    <text evidence="2">The sequence shown here is derived from an EMBL/GenBank/DDBJ whole genome shotgun (WGS) entry which is preliminary data.</text>
</comment>
<dbReference type="EMBL" id="AVOT02026752">
    <property type="protein sequence ID" value="MBW0518603.1"/>
    <property type="molecule type" value="Genomic_DNA"/>
</dbReference>